<dbReference type="KEGG" id="char:105910939"/>
<dbReference type="OrthoDB" id="35799at2759"/>
<reference evidence="12" key="1">
    <citation type="submission" date="2025-08" db="UniProtKB">
        <authorList>
            <consortium name="RefSeq"/>
        </authorList>
    </citation>
    <scope>IDENTIFICATION</scope>
</reference>
<evidence type="ECO:0000256" key="2">
    <source>
        <dbReference type="ARBA" id="ARBA00006842"/>
    </source>
</evidence>
<dbReference type="CTD" id="10476"/>
<dbReference type="GeneID" id="105910939"/>
<dbReference type="GO" id="GO:0005743">
    <property type="term" value="C:mitochondrial inner membrane"/>
    <property type="evidence" value="ECO:0007669"/>
    <property type="project" value="UniProtKB-SubCell"/>
</dbReference>
<keyword evidence="7 10" id="KW-0406">Ion transport</keyword>
<accession>A0A6P3WCF5</accession>
<dbReference type="Pfam" id="PF05873">
    <property type="entry name" value="Mt_ATP-synt_D"/>
    <property type="match status" value="1"/>
</dbReference>
<keyword evidence="4" id="KW-0138">CF(0)</keyword>
<dbReference type="GO" id="GO:0015986">
    <property type="term" value="P:proton motive force-driven ATP synthesis"/>
    <property type="evidence" value="ECO:0007669"/>
    <property type="project" value="UniProtKB-UniRule"/>
</dbReference>
<comment type="function">
    <text evidence="10">Mitochondrial membrane ATP synthase (F(1)F(0) ATP synthase or Complex V) produces ATP from ADP in the presence of a proton gradient across the membrane which is generated by electron transport complexes of the respiratory chain. F-type ATPases consist of two structural domains, F(1) - containing the extramembraneous catalytic core, and F(0) - containing the membrane proton channel, linked together by a central stalk and a peripheral stalk. During catalysis, ATP synthesis in the catalytic domain of F(1) is coupled via a rotary mechanism of the central stalk subunits to proton translocation.</text>
</comment>
<keyword evidence="5 10" id="KW-0375">Hydrogen ion transport</keyword>
<dbReference type="AlphaFoldDB" id="A0A6P3WCF5"/>
<evidence type="ECO:0000313" key="12">
    <source>
        <dbReference type="RefSeq" id="XP_012695158.1"/>
    </source>
</evidence>
<dbReference type="GO" id="GO:0045259">
    <property type="term" value="C:proton-transporting ATP synthase complex"/>
    <property type="evidence" value="ECO:0007669"/>
    <property type="project" value="UniProtKB-KW"/>
</dbReference>
<evidence type="ECO:0000256" key="7">
    <source>
        <dbReference type="ARBA" id="ARBA00023065"/>
    </source>
</evidence>
<evidence type="ECO:0000256" key="4">
    <source>
        <dbReference type="ARBA" id="ARBA00022547"/>
    </source>
</evidence>
<keyword evidence="8 10" id="KW-0496">Mitochondrion</keyword>
<evidence type="ECO:0000256" key="1">
    <source>
        <dbReference type="ARBA" id="ARBA00004273"/>
    </source>
</evidence>
<dbReference type="PIRSF" id="PIRSF005514">
    <property type="entry name" value="ATPase_F0_D_mt"/>
    <property type="match status" value="1"/>
</dbReference>
<keyword evidence="9 10" id="KW-0472">Membrane</keyword>
<evidence type="ECO:0000256" key="3">
    <source>
        <dbReference type="ARBA" id="ARBA00022448"/>
    </source>
</evidence>
<dbReference type="GO" id="GO:0015078">
    <property type="term" value="F:proton transmembrane transporter activity"/>
    <property type="evidence" value="ECO:0007669"/>
    <property type="project" value="InterPro"/>
</dbReference>
<comment type="subcellular location">
    <subcellularLocation>
        <location evidence="1 10">Mitochondrion inner membrane</location>
    </subcellularLocation>
</comment>
<gene>
    <name evidence="12" type="primary">atp5pd</name>
</gene>
<dbReference type="InterPro" id="IPR008689">
    <property type="entry name" value="ATP_synth_F0_dsu_mt"/>
</dbReference>
<name>A0A6P3WCF5_CLUHA</name>
<evidence type="ECO:0000256" key="5">
    <source>
        <dbReference type="ARBA" id="ARBA00022781"/>
    </source>
</evidence>
<dbReference type="SUPFAM" id="SSF161065">
    <property type="entry name" value="ATP synthase D chain-like"/>
    <property type="match status" value="1"/>
</dbReference>
<dbReference type="PANTHER" id="PTHR12700">
    <property type="entry name" value="ATP SYNTHASE SUBUNIT D, MITOCHONDRIAL"/>
    <property type="match status" value="1"/>
</dbReference>
<evidence type="ECO:0000256" key="9">
    <source>
        <dbReference type="ARBA" id="ARBA00023136"/>
    </source>
</evidence>
<organism evidence="11 12">
    <name type="scientific">Clupea harengus</name>
    <name type="common">Atlantic herring</name>
    <dbReference type="NCBI Taxonomy" id="7950"/>
    <lineage>
        <taxon>Eukaryota</taxon>
        <taxon>Metazoa</taxon>
        <taxon>Chordata</taxon>
        <taxon>Craniata</taxon>
        <taxon>Vertebrata</taxon>
        <taxon>Euteleostomi</taxon>
        <taxon>Actinopterygii</taxon>
        <taxon>Neopterygii</taxon>
        <taxon>Teleostei</taxon>
        <taxon>Clupei</taxon>
        <taxon>Clupeiformes</taxon>
        <taxon>Clupeoidei</taxon>
        <taxon>Clupeidae</taxon>
        <taxon>Clupea</taxon>
    </lineage>
</organism>
<comment type="similarity">
    <text evidence="2 10">Belongs to the ATPase d subunit family.</text>
</comment>
<sequence length="161" mass="18276">MAGRRAALKAIDWLAFAERVPPNQRAMFNALKTRSDAIGAKLTSLPEKPVVIDWAYYKSAVAKAGMVDDFEKKFSALTIPEAADTVTAKIDAQEQESNKQALEYVQASKARIAHYQTELEKFNNMIPFDQMTIDDLNHTFPETKLDKEKYPYWPHKPIAEL</sequence>
<keyword evidence="6 10" id="KW-0999">Mitochondrion inner membrane</keyword>
<dbReference type="InterPro" id="IPR036228">
    <property type="entry name" value="ATP_synth_F0_dsu_sf_mt"/>
</dbReference>
<protein>
    <recommendedName>
        <fullName evidence="10">ATP synthase subunit d, mitochondrial</fullName>
    </recommendedName>
</protein>
<evidence type="ECO:0000256" key="6">
    <source>
        <dbReference type="ARBA" id="ARBA00022792"/>
    </source>
</evidence>
<proteinExistence type="inferred from homology"/>
<dbReference type="RefSeq" id="XP_012695158.1">
    <property type="nucleotide sequence ID" value="XM_012839704.2"/>
</dbReference>
<dbReference type="Proteomes" id="UP000515152">
    <property type="component" value="Chromosome 1"/>
</dbReference>
<keyword evidence="3 10" id="KW-0813">Transport</keyword>
<evidence type="ECO:0000313" key="11">
    <source>
        <dbReference type="Proteomes" id="UP000515152"/>
    </source>
</evidence>
<keyword evidence="11" id="KW-1185">Reference proteome</keyword>
<evidence type="ECO:0000256" key="10">
    <source>
        <dbReference type="PIRNR" id="PIRNR005514"/>
    </source>
</evidence>
<evidence type="ECO:0000256" key="8">
    <source>
        <dbReference type="ARBA" id="ARBA00023128"/>
    </source>
</evidence>
<dbReference type="Gene3D" id="6.10.280.70">
    <property type="match status" value="1"/>
</dbReference>